<dbReference type="Proteomes" id="UP000596004">
    <property type="component" value="Chromosome"/>
</dbReference>
<reference evidence="1" key="1">
    <citation type="submission" date="2020-11" db="EMBL/GenBank/DDBJ databases">
        <title>Connecting structure to function with the recovery of over 1000 high-quality activated sludge metagenome-assembled genomes encoding full-length rRNA genes using long-read sequencing.</title>
        <authorList>
            <person name="Singleton C.M."/>
            <person name="Petriglieri F."/>
            <person name="Kristensen J.M."/>
            <person name="Kirkegaard R.H."/>
            <person name="Michaelsen T.Y."/>
            <person name="Andersen M.H."/>
            <person name="Karst S.M."/>
            <person name="Dueholm M.S."/>
            <person name="Nielsen P.H."/>
            <person name="Albertsen M."/>
        </authorList>
    </citation>
    <scope>NUCLEOTIDE SEQUENCE</scope>
    <source>
        <strain evidence="1">Fred_18-Q3-R57-64_BAT3C.431</strain>
    </source>
</reference>
<sequence>MPNARQLKGRRSPYGRPFRERLMRGRLPVRVSDNIGVAFETHFRMKRLHFRLGKGLADPSKWKRIGGTSTAMFFRTPTGMEIVVKPELEIFPKIGKLGRNKYGFRHMLPVLMELMRRRVAIERPLALVETQSGHHFYVVRREKGKTLASTHPTISIAESMGRFLAGIHSKGVVHGHPHNLNWVVEGGRARLIDSKAVSFKEDYPHAFRRSKRVLTWNEMTQNDVHVSASYLDGAAKDAFLSTYVAALAKKK</sequence>
<dbReference type="SUPFAM" id="SSF56112">
    <property type="entry name" value="Protein kinase-like (PK-like)"/>
    <property type="match status" value="1"/>
</dbReference>
<evidence type="ECO:0000313" key="1">
    <source>
        <dbReference type="EMBL" id="QQR92540.1"/>
    </source>
</evidence>
<gene>
    <name evidence="1" type="ORF">IPJ89_05340</name>
</gene>
<dbReference type="EMBL" id="CP064981">
    <property type="protein sequence ID" value="QQR92540.1"/>
    <property type="molecule type" value="Genomic_DNA"/>
</dbReference>
<dbReference type="InterPro" id="IPR011009">
    <property type="entry name" value="Kinase-like_dom_sf"/>
</dbReference>
<proteinExistence type="predicted"/>
<protein>
    <submittedName>
        <fullName evidence="1">Uncharacterized protein</fullName>
    </submittedName>
</protein>
<organism evidence="1">
    <name type="scientific">Candidatus Iainarchaeum sp</name>
    <dbReference type="NCBI Taxonomy" id="3101447"/>
    <lineage>
        <taxon>Archaea</taxon>
        <taxon>Candidatus Iainarchaeota</taxon>
        <taxon>Candidatus Iainarchaeia</taxon>
        <taxon>Candidatus Iainarchaeales</taxon>
        <taxon>Candidatus Iainarchaeaceae</taxon>
        <taxon>Candidatus Iainarchaeum</taxon>
    </lineage>
</organism>
<dbReference type="AlphaFoldDB" id="A0A7T9I1L4"/>
<name>A0A7T9I1L4_9ARCH</name>
<accession>A0A7T9I1L4</accession>